<accession>A0ABR6VIW4</accession>
<dbReference type="SFLD" id="SFLDS00003">
    <property type="entry name" value="Haloacid_Dehalogenase"/>
    <property type="match status" value="1"/>
</dbReference>
<evidence type="ECO:0000313" key="2">
    <source>
        <dbReference type="Proteomes" id="UP000606870"/>
    </source>
</evidence>
<dbReference type="SUPFAM" id="SSF56784">
    <property type="entry name" value="HAD-like"/>
    <property type="match status" value="1"/>
</dbReference>
<dbReference type="Gene3D" id="1.10.150.240">
    <property type="entry name" value="Putative phosphatase, domain 2"/>
    <property type="match status" value="1"/>
</dbReference>
<dbReference type="InterPro" id="IPR023214">
    <property type="entry name" value="HAD_sf"/>
</dbReference>
<dbReference type="EMBL" id="JACOGK010000005">
    <property type="protein sequence ID" value="MBC3536136.1"/>
    <property type="molecule type" value="Genomic_DNA"/>
</dbReference>
<evidence type="ECO:0000313" key="1">
    <source>
        <dbReference type="EMBL" id="MBC3536136.1"/>
    </source>
</evidence>
<keyword evidence="2" id="KW-1185">Reference proteome</keyword>
<dbReference type="InterPro" id="IPR050155">
    <property type="entry name" value="HAD-like_hydrolase_sf"/>
</dbReference>
<organism evidence="1 2">
    <name type="scientific">Megasphaera hominis</name>
    <dbReference type="NCBI Taxonomy" id="159836"/>
    <lineage>
        <taxon>Bacteria</taxon>
        <taxon>Bacillati</taxon>
        <taxon>Bacillota</taxon>
        <taxon>Negativicutes</taxon>
        <taxon>Veillonellales</taxon>
        <taxon>Veillonellaceae</taxon>
        <taxon>Megasphaera</taxon>
    </lineage>
</organism>
<sequence>MYNYVLFDLDGTLTDSKEGIIKSVAYALEKMGETTAGRLDQHTVIGPPMMTTFTQVYGFSEAKARHLYSLFQERYGTVGRFENKPFPGILDLLQALRDHGVASYVATSKPTVHAQAICDKFGITPYVEAVCGSTLGGSETKADVMQAVLDRIGPDGVPSSLMVGDRKYDVIGARETHVPVAIVGFGYGTEAERQAFPPDYFAPDVPALQQIILGDTNR</sequence>
<name>A0ABR6VIW4_9FIRM</name>
<dbReference type="SFLD" id="SFLDG01129">
    <property type="entry name" value="C1.5:_HAD__Beta-PGM__Phosphata"/>
    <property type="match status" value="1"/>
</dbReference>
<dbReference type="PANTHER" id="PTHR43434">
    <property type="entry name" value="PHOSPHOGLYCOLATE PHOSPHATASE"/>
    <property type="match status" value="1"/>
</dbReference>
<dbReference type="Pfam" id="PF13419">
    <property type="entry name" value="HAD_2"/>
    <property type="match status" value="1"/>
</dbReference>
<dbReference type="RefSeq" id="WP_186502295.1">
    <property type="nucleotide sequence ID" value="NZ_JACOGK010000005.1"/>
</dbReference>
<protein>
    <submittedName>
        <fullName evidence="1">HAD hydrolase-like protein</fullName>
    </submittedName>
</protein>
<proteinExistence type="predicted"/>
<reference evidence="1 2" key="1">
    <citation type="submission" date="2020-08" db="EMBL/GenBank/DDBJ databases">
        <authorList>
            <person name="Liu C."/>
            <person name="Sun Q."/>
        </authorList>
    </citation>
    <scope>NUCLEOTIDE SEQUENCE [LARGE SCALE GENOMIC DNA]</scope>
    <source>
        <strain evidence="1 2">NSJ-59</strain>
    </source>
</reference>
<dbReference type="InterPro" id="IPR023198">
    <property type="entry name" value="PGP-like_dom2"/>
</dbReference>
<dbReference type="Proteomes" id="UP000606870">
    <property type="component" value="Unassembled WGS sequence"/>
</dbReference>
<comment type="caution">
    <text evidence="1">The sequence shown here is derived from an EMBL/GenBank/DDBJ whole genome shotgun (WGS) entry which is preliminary data.</text>
</comment>
<gene>
    <name evidence="1" type="ORF">H8J70_02535</name>
</gene>
<dbReference type="Gene3D" id="3.40.50.1000">
    <property type="entry name" value="HAD superfamily/HAD-like"/>
    <property type="match status" value="1"/>
</dbReference>
<dbReference type="InterPro" id="IPR036412">
    <property type="entry name" value="HAD-like_sf"/>
</dbReference>
<dbReference type="InterPro" id="IPR041492">
    <property type="entry name" value="HAD_2"/>
</dbReference>
<dbReference type="PANTHER" id="PTHR43434:SF20">
    <property type="entry name" value="5'-NUCLEOTIDASE"/>
    <property type="match status" value="1"/>
</dbReference>